<keyword evidence="4" id="KW-0548">Nucleotidyltransferase</keyword>
<dbReference type="InterPro" id="IPR003018">
    <property type="entry name" value="GAF"/>
</dbReference>
<dbReference type="NCBIfam" id="TIGR00254">
    <property type="entry name" value="GGDEF"/>
    <property type="match status" value="1"/>
</dbReference>
<dbReference type="PANTHER" id="PTHR45138">
    <property type="entry name" value="REGULATORY COMPONENTS OF SENSORY TRANSDUCTION SYSTEM"/>
    <property type="match status" value="1"/>
</dbReference>
<proteinExistence type="predicted"/>
<evidence type="ECO:0000313" key="4">
    <source>
        <dbReference type="EMBL" id="MFC3032924.1"/>
    </source>
</evidence>
<dbReference type="CDD" id="cd01949">
    <property type="entry name" value="GGDEF"/>
    <property type="match status" value="1"/>
</dbReference>
<gene>
    <name evidence="4" type="ORF">ACFOEE_10365</name>
</gene>
<reference evidence="5" key="1">
    <citation type="journal article" date="2019" name="Int. J. Syst. Evol. Microbiol.">
        <title>The Global Catalogue of Microorganisms (GCM) 10K type strain sequencing project: providing services to taxonomists for standard genome sequencing and annotation.</title>
        <authorList>
            <consortium name="The Broad Institute Genomics Platform"/>
            <consortium name="The Broad Institute Genome Sequencing Center for Infectious Disease"/>
            <person name="Wu L."/>
            <person name="Ma J."/>
        </authorList>
    </citation>
    <scope>NUCLEOTIDE SEQUENCE [LARGE SCALE GENOMIC DNA]</scope>
    <source>
        <strain evidence="5">KCTC 42730</strain>
    </source>
</reference>
<protein>
    <recommendedName>
        <fullName evidence="1">diguanylate cyclase</fullName>
        <ecNumber evidence="1">2.7.7.65</ecNumber>
    </recommendedName>
</protein>
<dbReference type="Pfam" id="PF01590">
    <property type="entry name" value="GAF"/>
    <property type="match status" value="1"/>
</dbReference>
<dbReference type="RefSeq" id="WP_377123898.1">
    <property type="nucleotide sequence ID" value="NZ_JBHRSD010000017.1"/>
</dbReference>
<comment type="caution">
    <text evidence="4">The sequence shown here is derived from an EMBL/GenBank/DDBJ whole genome shotgun (WGS) entry which is preliminary data.</text>
</comment>
<sequence length="375" mass="42109">MQTTRLHSCHERKSMYNHSHLTQRLRRISSEEVDVSGPYASFLSDIIHEGCSTLKVTRVSVWLFDNITSPTQLVNVANTDWPPGSCPGCAQCDDIKLRDCLHLSHFPSLNYSDFPKYFQAISSGTSIAAECAASDPRTFEFNHSYLQPHGITTMLDAVIFKNGIPHGVVCCEGKTGVRQWSGAEISYAELIADCCSRRLLVKELWLLQQQLRELAFKDALTGLRNRRYLMDFARREISRHLRAQFPLCVMMIDIDHFKQVNDLYGHDVGDVVLKNFAERCEKALRLEDCLCRLGGEEFIALLPQTPLQDALLVAERLRAKIAESAVYHGALKITLTASFGVHEVNLHAPFSTALKLADDAVYQAKADGRNRVVVG</sequence>
<dbReference type="GO" id="GO:0052621">
    <property type="term" value="F:diguanylate cyclase activity"/>
    <property type="evidence" value="ECO:0007669"/>
    <property type="project" value="UniProtKB-EC"/>
</dbReference>
<evidence type="ECO:0000256" key="2">
    <source>
        <dbReference type="ARBA" id="ARBA00034247"/>
    </source>
</evidence>
<dbReference type="Pfam" id="PF00990">
    <property type="entry name" value="GGDEF"/>
    <property type="match status" value="1"/>
</dbReference>
<organism evidence="4 5">
    <name type="scientific">Pseudoalteromonas fenneropenaei</name>
    <dbReference type="NCBI Taxonomy" id="1737459"/>
    <lineage>
        <taxon>Bacteria</taxon>
        <taxon>Pseudomonadati</taxon>
        <taxon>Pseudomonadota</taxon>
        <taxon>Gammaproteobacteria</taxon>
        <taxon>Alteromonadales</taxon>
        <taxon>Pseudoalteromonadaceae</taxon>
        <taxon>Pseudoalteromonas</taxon>
    </lineage>
</organism>
<dbReference type="SMART" id="SM00267">
    <property type="entry name" value="GGDEF"/>
    <property type="match status" value="1"/>
</dbReference>
<dbReference type="InterPro" id="IPR000160">
    <property type="entry name" value="GGDEF_dom"/>
</dbReference>
<dbReference type="PANTHER" id="PTHR45138:SF9">
    <property type="entry name" value="DIGUANYLATE CYCLASE DGCM-RELATED"/>
    <property type="match status" value="1"/>
</dbReference>
<dbReference type="InterPro" id="IPR029016">
    <property type="entry name" value="GAF-like_dom_sf"/>
</dbReference>
<dbReference type="Gene3D" id="3.30.450.40">
    <property type="match status" value="1"/>
</dbReference>
<dbReference type="Gene3D" id="3.30.70.270">
    <property type="match status" value="1"/>
</dbReference>
<evidence type="ECO:0000256" key="1">
    <source>
        <dbReference type="ARBA" id="ARBA00012528"/>
    </source>
</evidence>
<accession>A0ABV7CJU1</accession>
<dbReference type="InterPro" id="IPR050469">
    <property type="entry name" value="Diguanylate_Cyclase"/>
</dbReference>
<evidence type="ECO:0000313" key="5">
    <source>
        <dbReference type="Proteomes" id="UP001595453"/>
    </source>
</evidence>
<dbReference type="EMBL" id="JBHRSD010000017">
    <property type="protein sequence ID" value="MFC3032924.1"/>
    <property type="molecule type" value="Genomic_DNA"/>
</dbReference>
<dbReference type="SUPFAM" id="SSF55781">
    <property type="entry name" value="GAF domain-like"/>
    <property type="match status" value="1"/>
</dbReference>
<keyword evidence="4" id="KW-0808">Transferase</keyword>
<dbReference type="SUPFAM" id="SSF55073">
    <property type="entry name" value="Nucleotide cyclase"/>
    <property type="match status" value="1"/>
</dbReference>
<comment type="catalytic activity">
    <reaction evidence="2">
        <text>2 GTP = 3',3'-c-di-GMP + 2 diphosphate</text>
        <dbReference type="Rhea" id="RHEA:24898"/>
        <dbReference type="ChEBI" id="CHEBI:33019"/>
        <dbReference type="ChEBI" id="CHEBI:37565"/>
        <dbReference type="ChEBI" id="CHEBI:58805"/>
        <dbReference type="EC" id="2.7.7.65"/>
    </reaction>
</comment>
<evidence type="ECO:0000259" key="3">
    <source>
        <dbReference type="PROSITE" id="PS50887"/>
    </source>
</evidence>
<dbReference type="PROSITE" id="PS50887">
    <property type="entry name" value="GGDEF"/>
    <property type="match status" value="1"/>
</dbReference>
<name>A0ABV7CJU1_9GAMM</name>
<dbReference type="EC" id="2.7.7.65" evidence="1"/>
<keyword evidence="5" id="KW-1185">Reference proteome</keyword>
<feature type="domain" description="GGDEF" evidence="3">
    <location>
        <begin position="245"/>
        <end position="375"/>
    </location>
</feature>
<dbReference type="InterPro" id="IPR043128">
    <property type="entry name" value="Rev_trsase/Diguanyl_cyclase"/>
</dbReference>
<dbReference type="InterPro" id="IPR029787">
    <property type="entry name" value="Nucleotide_cyclase"/>
</dbReference>
<dbReference type="Proteomes" id="UP001595453">
    <property type="component" value="Unassembled WGS sequence"/>
</dbReference>